<sequence length="175" mass="18705">MWKFPAAAAVAALSAAAPLQAMAAPPPPSCKDTPAYHAQDFALGKWDVWAGDTLIARVYIEPVLNGCALHEVWTPVNDAPGKGQGLFVFSRAEGQWHYLWAADTGTASTFKGRPAGAGKMQYTTSVPAGEGAVRLRRWSLEALPGGRLRERSTGSLDGGATWQSEYDLMWARSGT</sequence>
<evidence type="ECO:0000313" key="2">
    <source>
        <dbReference type="EMBL" id="MCJ2185826.1"/>
    </source>
</evidence>
<comment type="caution">
    <text evidence="2">The sequence shown here is derived from an EMBL/GenBank/DDBJ whole genome shotgun (WGS) entry which is preliminary data.</text>
</comment>
<dbReference type="EMBL" id="JALHLG010000003">
    <property type="protein sequence ID" value="MCJ2185826.1"/>
    <property type="molecule type" value="Genomic_DNA"/>
</dbReference>
<reference evidence="2 3" key="1">
    <citation type="submission" date="2022-04" db="EMBL/GenBank/DDBJ databases">
        <title>Identification of a novel bacterium isolated from mangrove sediments.</title>
        <authorList>
            <person name="Pan X."/>
        </authorList>
    </citation>
    <scope>NUCLEOTIDE SEQUENCE [LARGE SCALE GENOMIC DNA]</scope>
    <source>
        <strain evidence="2 3">B2638</strain>
    </source>
</reference>
<organism evidence="2 3">
    <name type="scientific">Novosphingobium beihaiensis</name>
    <dbReference type="NCBI Taxonomy" id="2930389"/>
    <lineage>
        <taxon>Bacteria</taxon>
        <taxon>Pseudomonadati</taxon>
        <taxon>Pseudomonadota</taxon>
        <taxon>Alphaproteobacteria</taxon>
        <taxon>Sphingomonadales</taxon>
        <taxon>Sphingomonadaceae</taxon>
        <taxon>Novosphingobium</taxon>
    </lineage>
</organism>
<evidence type="ECO:0008006" key="4">
    <source>
        <dbReference type="Google" id="ProtNLM"/>
    </source>
</evidence>
<keyword evidence="1" id="KW-0732">Signal</keyword>
<evidence type="ECO:0000313" key="3">
    <source>
        <dbReference type="Proteomes" id="UP001202281"/>
    </source>
</evidence>
<feature type="signal peptide" evidence="1">
    <location>
        <begin position="1"/>
        <end position="23"/>
    </location>
</feature>
<feature type="chain" id="PRO_5046034193" description="DUF1579 domain-containing protein" evidence="1">
    <location>
        <begin position="24"/>
        <end position="175"/>
    </location>
</feature>
<evidence type="ECO:0000256" key="1">
    <source>
        <dbReference type="SAM" id="SignalP"/>
    </source>
</evidence>
<keyword evidence="3" id="KW-1185">Reference proteome</keyword>
<gene>
    <name evidence="2" type="ORF">MTR66_03240</name>
</gene>
<dbReference type="RefSeq" id="WP_243917851.1">
    <property type="nucleotide sequence ID" value="NZ_JALHLG010000003.1"/>
</dbReference>
<proteinExistence type="predicted"/>
<name>A0ABT0BL87_9SPHN</name>
<accession>A0ABT0BL87</accession>
<protein>
    <recommendedName>
        <fullName evidence="4">DUF1579 domain-containing protein</fullName>
    </recommendedName>
</protein>
<dbReference type="Proteomes" id="UP001202281">
    <property type="component" value="Unassembled WGS sequence"/>
</dbReference>